<feature type="compositionally biased region" description="Basic and acidic residues" evidence="1">
    <location>
        <begin position="729"/>
        <end position="742"/>
    </location>
</feature>
<dbReference type="GO" id="GO:0005576">
    <property type="term" value="C:extracellular region"/>
    <property type="evidence" value="ECO:0007669"/>
    <property type="project" value="GOC"/>
</dbReference>
<dbReference type="GO" id="GO:0003351">
    <property type="term" value="P:epithelial cilium movement involved in extracellular fluid movement"/>
    <property type="evidence" value="ECO:0007669"/>
    <property type="project" value="TreeGrafter"/>
</dbReference>
<feature type="region of interest" description="Disordered" evidence="1">
    <location>
        <begin position="542"/>
        <end position="566"/>
    </location>
</feature>
<dbReference type="Proteomes" id="UP001152795">
    <property type="component" value="Unassembled WGS sequence"/>
</dbReference>
<comment type="caution">
    <text evidence="2">The sequence shown here is derived from an EMBL/GenBank/DDBJ whole genome shotgun (WGS) entry which is preliminary data.</text>
</comment>
<evidence type="ECO:0000313" key="2">
    <source>
        <dbReference type="EMBL" id="CAB4022722.1"/>
    </source>
</evidence>
<protein>
    <submittedName>
        <fullName evidence="2">Uncharacterized protein</fullName>
    </submittedName>
</protein>
<proteinExistence type="predicted"/>
<accession>A0A7D9KY19</accession>
<dbReference type="PANTHER" id="PTHR21963:SF1">
    <property type="entry name" value="SPERM-ASSOCIATED ANTIGEN 17"/>
    <property type="match status" value="1"/>
</dbReference>
<dbReference type="PANTHER" id="PTHR21963">
    <property type="entry name" value="PF6"/>
    <property type="match status" value="1"/>
</dbReference>
<feature type="region of interest" description="Disordered" evidence="1">
    <location>
        <begin position="814"/>
        <end position="840"/>
    </location>
</feature>
<evidence type="ECO:0000256" key="1">
    <source>
        <dbReference type="SAM" id="MobiDB-lite"/>
    </source>
</evidence>
<feature type="compositionally biased region" description="Basic residues" evidence="1">
    <location>
        <begin position="587"/>
        <end position="603"/>
    </location>
</feature>
<name>A0A7D9KY19_PARCT</name>
<keyword evidence="3" id="KW-1185">Reference proteome</keyword>
<feature type="region of interest" description="Disordered" evidence="1">
    <location>
        <begin position="717"/>
        <end position="769"/>
    </location>
</feature>
<dbReference type="GO" id="GO:1990716">
    <property type="term" value="C:axonemal central apparatus"/>
    <property type="evidence" value="ECO:0007669"/>
    <property type="project" value="TreeGrafter"/>
</dbReference>
<dbReference type="GO" id="GO:1904158">
    <property type="term" value="P:axonemal central apparatus assembly"/>
    <property type="evidence" value="ECO:0007669"/>
    <property type="project" value="TreeGrafter"/>
</dbReference>
<feature type="non-terminal residue" evidence="2">
    <location>
        <position position="1"/>
    </location>
</feature>
<reference evidence="2" key="1">
    <citation type="submission" date="2020-04" db="EMBL/GenBank/DDBJ databases">
        <authorList>
            <person name="Alioto T."/>
            <person name="Alioto T."/>
            <person name="Gomez Garrido J."/>
        </authorList>
    </citation>
    <scope>NUCLEOTIDE SEQUENCE</scope>
    <source>
        <strain evidence="2">A484AB</strain>
    </source>
</reference>
<sequence length="840" mass="94148">DEPDEEGSPQHYVLIHGFLSAPTLQHLANIGVHVNAIIKLQQDEYRTEPPAHLTEEIHEDVEAEPETGEVDEGVKDDEVIDESSKDEEELVTFWRESDELVLSAPTGHKLKDIAKYEVTVSNTLPPHQSLADVEAEKKTELGTAIFEKIANVCYDMLDHQKSYQRFLAAMKLLRIPVHTPSIKTDSQTAGQSAAVATDTSNQVEIDMRYYNHLVHSIPDESISVPLVLHCLVEQVVATVDETNPLAKQTETREDGLDNDLAAHINSKMADLALSSVEKQEILETDNVNKRREDAKVPVILEHNDKLSQRLHYLEDLSILDGLDTERTMLDTAAPRALDIFPRRTVTEFMESSARFHQFIQHCSFPSAENVSYLLKKYTFEGIPLKSVEATGNIVEPQQLDKKFSSYNNPWDDPYSDFSKYFNARDQGMINDDVKDLGSVSAAVRLVSFRNLDDWCYVEEFDRTTFTQVLDDARHSHPFVDTYYHKHDDTLLLVYHNPVGKQLQNTSRWNVRLLSDVGFRNYLEHISCMIHDWNLQQERIEEENNKTPTPVPPTPEPPQTEIKIGSRYGLKTRAEIAALKAEEEDKGKKKGKRSARSRTPKSGKKSAGEKKGSPSKNRTTSAATKGSKARLVHEVETQPEVDDQGAMDADVEYDFLGYDVGDDLIHVTGVQSSMFPCDGGEIRVEKTQYVRGPNFVSTSVHKDGNILKLHFLEPQEEILPEQPSNISVDSKAENTESREKTEEDVAGLNEPNDEGVEKSEFEANEKTASFHEDVVVESDKIPSEPDPPVFCTHASFVAQLNDGMVITCSGFGAHGKPGQQGEGADGEFGTVSVHGSQRQKF</sequence>
<feature type="region of interest" description="Disordered" evidence="1">
    <location>
        <begin position="579"/>
        <end position="630"/>
    </location>
</feature>
<gene>
    <name evidence="2" type="ORF">PACLA_8A079112</name>
</gene>
<dbReference type="OrthoDB" id="5973991at2759"/>
<dbReference type="InterPro" id="IPR026173">
    <property type="entry name" value="SPAG17"/>
</dbReference>
<dbReference type="EMBL" id="CACRXK020012119">
    <property type="protein sequence ID" value="CAB4022722.1"/>
    <property type="molecule type" value="Genomic_DNA"/>
</dbReference>
<organism evidence="2 3">
    <name type="scientific">Paramuricea clavata</name>
    <name type="common">Red gorgonian</name>
    <name type="synonym">Violescent sea-whip</name>
    <dbReference type="NCBI Taxonomy" id="317549"/>
    <lineage>
        <taxon>Eukaryota</taxon>
        <taxon>Metazoa</taxon>
        <taxon>Cnidaria</taxon>
        <taxon>Anthozoa</taxon>
        <taxon>Octocorallia</taxon>
        <taxon>Malacalcyonacea</taxon>
        <taxon>Plexauridae</taxon>
        <taxon>Paramuricea</taxon>
    </lineage>
</organism>
<evidence type="ECO:0000313" key="3">
    <source>
        <dbReference type="Proteomes" id="UP001152795"/>
    </source>
</evidence>
<feature type="compositionally biased region" description="Pro residues" evidence="1">
    <location>
        <begin position="548"/>
        <end position="557"/>
    </location>
</feature>
<dbReference type="AlphaFoldDB" id="A0A7D9KY19"/>
<feature type="compositionally biased region" description="Basic and acidic residues" evidence="1">
    <location>
        <begin position="754"/>
        <end position="769"/>
    </location>
</feature>